<evidence type="ECO:0000313" key="1">
    <source>
        <dbReference type="Proteomes" id="UP000887569"/>
    </source>
</evidence>
<proteinExistence type="predicted"/>
<reference evidence="2" key="1">
    <citation type="submission" date="2022-11" db="UniProtKB">
        <authorList>
            <consortium name="WormBaseParasite"/>
        </authorList>
    </citation>
    <scope>IDENTIFICATION</scope>
</reference>
<name>A0A915A2J3_PARUN</name>
<organism evidence="1 2">
    <name type="scientific">Parascaris univalens</name>
    <name type="common">Nematode worm</name>
    <dbReference type="NCBI Taxonomy" id="6257"/>
    <lineage>
        <taxon>Eukaryota</taxon>
        <taxon>Metazoa</taxon>
        <taxon>Ecdysozoa</taxon>
        <taxon>Nematoda</taxon>
        <taxon>Chromadorea</taxon>
        <taxon>Rhabditida</taxon>
        <taxon>Spirurina</taxon>
        <taxon>Ascaridomorpha</taxon>
        <taxon>Ascaridoidea</taxon>
        <taxon>Ascarididae</taxon>
        <taxon>Parascaris</taxon>
    </lineage>
</organism>
<protein>
    <submittedName>
        <fullName evidence="2">Galectin</fullName>
    </submittedName>
</protein>
<dbReference type="WBParaSite" id="PgE231_g001_t02">
    <property type="protein sequence ID" value="PgE231_g001_t02"/>
    <property type="gene ID" value="PgE231_g001"/>
</dbReference>
<dbReference type="Proteomes" id="UP000887569">
    <property type="component" value="Unplaced"/>
</dbReference>
<keyword evidence="1" id="KW-1185">Reference proteome</keyword>
<evidence type="ECO:0000313" key="2">
    <source>
        <dbReference type="WBParaSite" id="PgE231_g001_t02"/>
    </source>
</evidence>
<accession>A0A915A2J3</accession>
<dbReference type="AlphaFoldDB" id="A0A915A2J3"/>
<sequence length="224" mass="25876">AHDNDIKQHHRGDHWCSIHIRIVRNNYQVFYDGSFFIEFPGGNLPFHHFMRYSYIRSIVVSAYNIDQFIVDAADGTNGYFVNRKHRISYGRVQQVLHAGEKLFTKAFIGSTFLYYCNEHEKQDESASVTLLHSNNFAVLRIDLFREKDMIMISAPEAFRCGVFYFKIDYIFQLSVKILCHEFQISIGGISCAVIHHHDPNDIAAFEISGNIEPVRYDVVDIGSS</sequence>